<feature type="domain" description="Carboxymuconolactone decarboxylase-like" evidence="2">
    <location>
        <begin position="173"/>
        <end position="253"/>
    </location>
</feature>
<dbReference type="RefSeq" id="WP_123327170.1">
    <property type="nucleotide sequence ID" value="NZ_JBHRSX010000008.1"/>
</dbReference>
<feature type="signal peptide" evidence="1">
    <location>
        <begin position="1"/>
        <end position="27"/>
    </location>
</feature>
<dbReference type="InterPro" id="IPR029032">
    <property type="entry name" value="AhpD-like"/>
</dbReference>
<evidence type="ECO:0000313" key="3">
    <source>
        <dbReference type="EMBL" id="MFC3200810.1"/>
    </source>
</evidence>
<dbReference type="Pfam" id="PF02627">
    <property type="entry name" value="CMD"/>
    <property type="match status" value="2"/>
</dbReference>
<feature type="chain" id="PRO_5045297582" evidence="1">
    <location>
        <begin position="28"/>
        <end position="260"/>
    </location>
</feature>
<dbReference type="InterPro" id="IPR003779">
    <property type="entry name" value="CMD-like"/>
</dbReference>
<reference evidence="4" key="1">
    <citation type="journal article" date="2019" name="Int. J. Syst. Evol. Microbiol.">
        <title>The Global Catalogue of Microorganisms (GCM) 10K type strain sequencing project: providing services to taxonomists for standard genome sequencing and annotation.</title>
        <authorList>
            <consortium name="The Broad Institute Genomics Platform"/>
            <consortium name="The Broad Institute Genome Sequencing Center for Infectious Disease"/>
            <person name="Wu L."/>
            <person name="Ma J."/>
        </authorList>
    </citation>
    <scope>NUCLEOTIDE SEQUENCE [LARGE SCALE GENOMIC DNA]</scope>
    <source>
        <strain evidence="4">KCTC 52449</strain>
    </source>
</reference>
<dbReference type="Gene3D" id="1.20.1290.10">
    <property type="entry name" value="AhpD-like"/>
    <property type="match status" value="1"/>
</dbReference>
<evidence type="ECO:0000256" key="1">
    <source>
        <dbReference type="SAM" id="SignalP"/>
    </source>
</evidence>
<organism evidence="3 4">
    <name type="scientific">Alteromonas oceani</name>
    <dbReference type="NCBI Taxonomy" id="2071609"/>
    <lineage>
        <taxon>Bacteria</taxon>
        <taxon>Pseudomonadati</taxon>
        <taxon>Pseudomonadota</taxon>
        <taxon>Gammaproteobacteria</taxon>
        <taxon>Alteromonadales</taxon>
        <taxon>Alteromonadaceae</taxon>
        <taxon>Alteromonas/Salinimonas group</taxon>
        <taxon>Alteromonas</taxon>
    </lineage>
</organism>
<gene>
    <name evidence="3" type="ORF">ACFOEW_03115</name>
</gene>
<keyword evidence="4" id="KW-1185">Reference proteome</keyword>
<sequence>MRTRFGKFYAAATTGAALSIAAFGSQAGETAMNSKYIERVAPLIATNQNQWLENDLWQREALSSRDRSIVTLSALIARGQLDAMPEIVEKALASDVTPEEIAEIINHLAFYTGFANARASIAAIGPVYEAHDIKAKQLPSDKLELLSYDKKAEQQRREFVDSKYGEVSPGTVSYTTDALFMDLWLRPGLAPRDRSLATVSALAATGQVEQVNFHLNKAMDNGLTETEAGEVITQIAFYSGWPKAFSALPVFKEIFANRKE</sequence>
<accession>A0ABV7JRS2</accession>
<dbReference type="EMBL" id="JBHRSX010000008">
    <property type="protein sequence ID" value="MFC3200810.1"/>
    <property type="molecule type" value="Genomic_DNA"/>
</dbReference>
<evidence type="ECO:0000313" key="4">
    <source>
        <dbReference type="Proteomes" id="UP001595477"/>
    </source>
</evidence>
<dbReference type="Proteomes" id="UP001595477">
    <property type="component" value="Unassembled WGS sequence"/>
</dbReference>
<keyword evidence="1" id="KW-0732">Signal</keyword>
<comment type="caution">
    <text evidence="3">The sequence shown here is derived from an EMBL/GenBank/DDBJ whole genome shotgun (WGS) entry which is preliminary data.</text>
</comment>
<protein>
    <submittedName>
        <fullName evidence="3">Carboxymuconolactone decarboxylase family protein</fullName>
    </submittedName>
</protein>
<name>A0ABV7JRS2_9ALTE</name>
<evidence type="ECO:0000259" key="2">
    <source>
        <dbReference type="Pfam" id="PF02627"/>
    </source>
</evidence>
<feature type="domain" description="Carboxymuconolactone decarboxylase-like" evidence="2">
    <location>
        <begin position="50"/>
        <end position="123"/>
    </location>
</feature>
<dbReference type="InterPro" id="IPR052512">
    <property type="entry name" value="4CMD/NDH-1_regulator"/>
</dbReference>
<proteinExistence type="predicted"/>
<dbReference type="PANTHER" id="PTHR33570">
    <property type="entry name" value="4-CARBOXYMUCONOLACTONE DECARBOXYLASE FAMILY PROTEIN"/>
    <property type="match status" value="1"/>
</dbReference>
<dbReference type="SUPFAM" id="SSF69118">
    <property type="entry name" value="AhpD-like"/>
    <property type="match status" value="1"/>
</dbReference>
<dbReference type="PANTHER" id="PTHR33570:SF9">
    <property type="entry name" value="BLL4600 PROTEIN"/>
    <property type="match status" value="1"/>
</dbReference>